<organism evidence="8 9">
    <name type="scientific">Cutaneotrichosporon oleaginosum</name>
    <dbReference type="NCBI Taxonomy" id="879819"/>
    <lineage>
        <taxon>Eukaryota</taxon>
        <taxon>Fungi</taxon>
        <taxon>Dikarya</taxon>
        <taxon>Basidiomycota</taxon>
        <taxon>Agaricomycotina</taxon>
        <taxon>Tremellomycetes</taxon>
        <taxon>Trichosporonales</taxon>
        <taxon>Trichosporonaceae</taxon>
        <taxon>Cutaneotrichosporon</taxon>
    </lineage>
</organism>
<gene>
    <name evidence="8" type="ORF">CC85DRAFT_259529</name>
</gene>
<name>A0A0J0XPC2_9TREE</name>
<feature type="active site" description="Acyl-ester intermediate" evidence="5">
    <location>
        <position position="227"/>
    </location>
</feature>
<proteinExistence type="inferred from homology"/>
<dbReference type="GeneID" id="28981410"/>
<keyword evidence="4" id="KW-0378">Hydrolase</keyword>
<feature type="binding site" evidence="6">
    <location>
        <begin position="224"/>
        <end position="227"/>
    </location>
    <ligand>
        <name>substrate</name>
    </ligand>
</feature>
<dbReference type="Gene3D" id="3.90.1300.10">
    <property type="entry name" value="Amidase signature (AS) domain"/>
    <property type="match status" value="1"/>
</dbReference>
<dbReference type="InterPro" id="IPR036928">
    <property type="entry name" value="AS_sf"/>
</dbReference>
<evidence type="ECO:0000259" key="7">
    <source>
        <dbReference type="Pfam" id="PF01425"/>
    </source>
</evidence>
<protein>
    <recommendedName>
        <fullName evidence="3">amidase</fullName>
        <ecNumber evidence="3">3.5.1.4</ecNumber>
    </recommendedName>
</protein>
<feature type="domain" description="Amidase" evidence="7">
    <location>
        <begin position="74"/>
        <end position="517"/>
    </location>
</feature>
<dbReference type="Pfam" id="PF01425">
    <property type="entry name" value="Amidase"/>
    <property type="match status" value="1"/>
</dbReference>
<dbReference type="InterPro" id="IPR023631">
    <property type="entry name" value="Amidase_dom"/>
</dbReference>
<evidence type="ECO:0000256" key="4">
    <source>
        <dbReference type="ARBA" id="ARBA00022801"/>
    </source>
</evidence>
<dbReference type="EMBL" id="KQ087200">
    <property type="protein sequence ID" value="KLT42912.1"/>
    <property type="molecule type" value="Genomic_DNA"/>
</dbReference>
<dbReference type="RefSeq" id="XP_018279403.1">
    <property type="nucleotide sequence ID" value="XM_018420807.1"/>
</dbReference>
<dbReference type="InterPro" id="IPR020556">
    <property type="entry name" value="Amidase_CS"/>
</dbReference>
<feature type="active site" description="Charge relay system" evidence="5">
    <location>
        <position position="203"/>
    </location>
</feature>
<dbReference type="PANTHER" id="PTHR46072:SF4">
    <property type="entry name" value="AMIDASE C550.07-RELATED"/>
    <property type="match status" value="1"/>
</dbReference>
<dbReference type="Proteomes" id="UP000053611">
    <property type="component" value="Unassembled WGS sequence"/>
</dbReference>
<feature type="binding site" evidence="6">
    <location>
        <position position="178"/>
    </location>
    <ligand>
        <name>substrate</name>
    </ligand>
</feature>
<evidence type="ECO:0000256" key="6">
    <source>
        <dbReference type="PIRSR" id="PIRSR001221-2"/>
    </source>
</evidence>
<dbReference type="STRING" id="879819.A0A0J0XPC2"/>
<evidence type="ECO:0000256" key="1">
    <source>
        <dbReference type="ARBA" id="ARBA00001311"/>
    </source>
</evidence>
<dbReference type="AlphaFoldDB" id="A0A0J0XPC2"/>
<dbReference type="EC" id="3.5.1.4" evidence="3"/>
<evidence type="ECO:0000313" key="8">
    <source>
        <dbReference type="EMBL" id="KLT42912.1"/>
    </source>
</evidence>
<sequence>MTNSAYESARDAAVAARDATIPSKYLIHGQIPTNAVSLLKTSGLLSTAELAILDLSATALAATIARKDVSCVQVTTAYVKAASLAQQGTNCLVELFANEALAQATALDQELAVKGPRGPLHGVPVSIKDHVDVRGHDSPSGFLSRVGKCVATEDAHMVSVMRDAGAVFYCKTTNPQALMQLECTSYLGTTTNPHNTRLTPGGSSGGEGALIGFKGSPLGIGTDVGGSIRCPAAHCGIYGFKPTAGRVPYGGCNAPMLPPGWEGILCTHGPMARSAEDLEMYMKLIADSEPWRRDPSLVVKPWTPVRSAKLRVGVLWDDGVVAPVVPMRRGLEMTVDKLRAAGHEVVTYKPYKSEEAWEVLRKLYWPDAGQAVRQCLDEAGEPMHPLSAWIIDQGGEKAPTASDLLSAVAARDAFRLALAKHWQESGVDVVLSPAYATPAPPHFTSTYWNYTAYWNLANYPAAVFPTGLVVESGDVHEGSPRNDKEKEIWDTYDPATAEGAPISLQLVGYVGQDEATLAALRVVIAAME</sequence>
<comment type="catalytic activity">
    <reaction evidence="1">
        <text>a monocarboxylic acid amide + H2O = a monocarboxylate + NH4(+)</text>
        <dbReference type="Rhea" id="RHEA:12020"/>
        <dbReference type="ChEBI" id="CHEBI:15377"/>
        <dbReference type="ChEBI" id="CHEBI:28938"/>
        <dbReference type="ChEBI" id="CHEBI:35757"/>
        <dbReference type="ChEBI" id="CHEBI:83628"/>
        <dbReference type="EC" id="3.5.1.4"/>
    </reaction>
</comment>
<comment type="similarity">
    <text evidence="2">Belongs to the amidase family.</text>
</comment>
<accession>A0A0J0XPC2</accession>
<reference evidence="8 9" key="1">
    <citation type="submission" date="2015-03" db="EMBL/GenBank/DDBJ databases">
        <title>Genomics and transcriptomics of the oil-accumulating basidiomycete yeast T. oleaginosus allow insights into substrate utilization and the diverse evolutionary trajectories of mating systems in fungi.</title>
        <authorList>
            <consortium name="DOE Joint Genome Institute"/>
            <person name="Kourist R."/>
            <person name="Kracht O."/>
            <person name="Bracharz F."/>
            <person name="Lipzen A."/>
            <person name="Nolan M."/>
            <person name="Ohm R."/>
            <person name="Grigoriev I."/>
            <person name="Sun S."/>
            <person name="Heitman J."/>
            <person name="Bruck T."/>
            <person name="Nowrousian M."/>
        </authorList>
    </citation>
    <scope>NUCLEOTIDE SEQUENCE [LARGE SCALE GENOMIC DNA]</scope>
    <source>
        <strain evidence="8 9">IBC0246</strain>
    </source>
</reference>
<dbReference type="OrthoDB" id="6428749at2759"/>
<feature type="binding site" evidence="6">
    <location>
        <position position="203"/>
    </location>
    <ligand>
        <name>substrate</name>
    </ligand>
</feature>
<evidence type="ECO:0000256" key="3">
    <source>
        <dbReference type="ARBA" id="ARBA00012922"/>
    </source>
</evidence>
<evidence type="ECO:0000256" key="2">
    <source>
        <dbReference type="ARBA" id="ARBA00009199"/>
    </source>
</evidence>
<dbReference type="SUPFAM" id="SSF75304">
    <property type="entry name" value="Amidase signature (AS) enzymes"/>
    <property type="match status" value="1"/>
</dbReference>
<dbReference type="PIRSF" id="PIRSF001221">
    <property type="entry name" value="Amidase_fungi"/>
    <property type="match status" value="1"/>
</dbReference>
<evidence type="ECO:0000313" key="9">
    <source>
        <dbReference type="Proteomes" id="UP000053611"/>
    </source>
</evidence>
<keyword evidence="9" id="KW-1185">Reference proteome</keyword>
<dbReference type="PROSITE" id="PS00571">
    <property type="entry name" value="AMIDASES"/>
    <property type="match status" value="1"/>
</dbReference>
<feature type="active site" description="Charge relay system" evidence="5">
    <location>
        <position position="128"/>
    </location>
</feature>
<dbReference type="GO" id="GO:0004040">
    <property type="term" value="F:amidase activity"/>
    <property type="evidence" value="ECO:0007669"/>
    <property type="project" value="UniProtKB-EC"/>
</dbReference>
<dbReference type="PANTHER" id="PTHR46072">
    <property type="entry name" value="AMIDASE-RELATED-RELATED"/>
    <property type="match status" value="1"/>
</dbReference>
<evidence type="ECO:0000256" key="5">
    <source>
        <dbReference type="PIRSR" id="PIRSR001221-1"/>
    </source>
</evidence>